<dbReference type="Pfam" id="PF02566">
    <property type="entry name" value="OsmC"/>
    <property type="match status" value="1"/>
</dbReference>
<dbReference type="InterPro" id="IPR003718">
    <property type="entry name" value="OsmC/Ohr_fam"/>
</dbReference>
<dbReference type="AlphaFoldDB" id="A0A7G5XFD2"/>
<dbReference type="InterPro" id="IPR036102">
    <property type="entry name" value="OsmC/Ohrsf"/>
</dbReference>
<proteinExistence type="predicted"/>
<dbReference type="EMBL" id="CP060007">
    <property type="protein sequence ID" value="QNA44185.1"/>
    <property type="molecule type" value="Genomic_DNA"/>
</dbReference>
<reference evidence="2" key="1">
    <citation type="submission" date="2020-08" db="EMBL/GenBank/DDBJ databases">
        <title>Lacibacter sp. S13-6-6 genome sequencing.</title>
        <authorList>
            <person name="Jin L."/>
        </authorList>
    </citation>
    <scope>NUCLEOTIDE SEQUENCE [LARGE SCALE GENOMIC DNA]</scope>
    <source>
        <strain evidence="2">S13-6-6</strain>
    </source>
</reference>
<evidence type="ECO:0000313" key="1">
    <source>
        <dbReference type="EMBL" id="QNA44185.1"/>
    </source>
</evidence>
<accession>A0A7G5XFD2</accession>
<dbReference type="KEGG" id="lacs:H4075_19260"/>
<dbReference type="Gene3D" id="3.30.300.20">
    <property type="match status" value="1"/>
</dbReference>
<keyword evidence="2" id="KW-1185">Reference proteome</keyword>
<dbReference type="PANTHER" id="PTHR39624:SF2">
    <property type="entry name" value="OSMC-LIKE PROTEIN"/>
    <property type="match status" value="1"/>
</dbReference>
<sequence>MINSSIGAEKYKVTHSNGRHQFYADEPVEKGGMDTAPTPDELLESALGSCTLVTLRMYTDHKQWNVGAIDLSVSLKREEGKTIITRQLKFEHQLSDEQMQRLIQVAKNCPVSKTLGAASELNVQIN</sequence>
<dbReference type="SUPFAM" id="SSF82784">
    <property type="entry name" value="OsmC-like"/>
    <property type="match status" value="1"/>
</dbReference>
<organism evidence="1 2">
    <name type="scientific">Lacibacter sediminis</name>
    <dbReference type="NCBI Taxonomy" id="2760713"/>
    <lineage>
        <taxon>Bacteria</taxon>
        <taxon>Pseudomonadati</taxon>
        <taxon>Bacteroidota</taxon>
        <taxon>Chitinophagia</taxon>
        <taxon>Chitinophagales</taxon>
        <taxon>Chitinophagaceae</taxon>
        <taxon>Lacibacter</taxon>
    </lineage>
</organism>
<dbReference type="InterPro" id="IPR015946">
    <property type="entry name" value="KH_dom-like_a/b"/>
</dbReference>
<evidence type="ECO:0000313" key="2">
    <source>
        <dbReference type="Proteomes" id="UP000515344"/>
    </source>
</evidence>
<protein>
    <submittedName>
        <fullName evidence="1">OsmC family protein</fullName>
    </submittedName>
</protein>
<name>A0A7G5XFD2_9BACT</name>
<dbReference type="Proteomes" id="UP000515344">
    <property type="component" value="Chromosome"/>
</dbReference>
<gene>
    <name evidence="1" type="ORF">H4075_19260</name>
</gene>
<dbReference type="PANTHER" id="PTHR39624">
    <property type="entry name" value="PROTEIN INVOLVED IN RIMO-MEDIATED BETA-METHYLTHIOLATION OF RIBOSOMAL PROTEIN S12 YCAO"/>
    <property type="match status" value="1"/>
</dbReference>
<dbReference type="RefSeq" id="WP_182802447.1">
    <property type="nucleotide sequence ID" value="NZ_CP060007.1"/>
</dbReference>